<dbReference type="EMBL" id="JAXCGZ010007721">
    <property type="protein sequence ID" value="KAK7078658.1"/>
    <property type="molecule type" value="Genomic_DNA"/>
</dbReference>
<accession>A0AAN8XDW8</accession>
<sequence length="414" mass="45503">TASVHTQNPTTSAVAPSNSSVTIVAPEPLHQDLVVVPSSTNSESKTRSPSDMSLTDISKPDSSVNIAACNTFCLEEKQMNTVIDDSISSILSMSSSTSGSKISNSMSAQSLKFKGHTASTFLDPANISDVSVDEILKHPVLRVSQVEDSDFIILETLKSALYPMMAQMFINIPIDTLKQLPDYDYIKHMKITNAFSKINKLMDKSVENRFKFENNEEPPMAEPKHTIRNHEKNKNLTDVKHICMSPNDKHYSRLSDGCEDSLMIYYESERDSRTKVVCPESKQNTNHGSSSKPVFSFKTVNKGSAASSGTPITGKDSTTVKKLFVNKKTESVQQNNVDRPISTSFGDCFLEVSLPQKTSVMCLSSPMIAPVPLKSRLSNDSVMCTSTPDRGNMMKVGRGSPIITSSAYKKPYQK</sequence>
<feature type="compositionally biased region" description="Polar residues" evidence="1">
    <location>
        <begin position="37"/>
        <end position="57"/>
    </location>
</feature>
<comment type="caution">
    <text evidence="2">The sequence shown here is derived from an EMBL/GenBank/DDBJ whole genome shotgun (WGS) entry which is preliminary data.</text>
</comment>
<organism evidence="2 3">
    <name type="scientific">Halocaridina rubra</name>
    <name type="common">Hawaiian red shrimp</name>
    <dbReference type="NCBI Taxonomy" id="373956"/>
    <lineage>
        <taxon>Eukaryota</taxon>
        <taxon>Metazoa</taxon>
        <taxon>Ecdysozoa</taxon>
        <taxon>Arthropoda</taxon>
        <taxon>Crustacea</taxon>
        <taxon>Multicrustacea</taxon>
        <taxon>Malacostraca</taxon>
        <taxon>Eumalacostraca</taxon>
        <taxon>Eucarida</taxon>
        <taxon>Decapoda</taxon>
        <taxon>Pleocyemata</taxon>
        <taxon>Caridea</taxon>
        <taxon>Atyoidea</taxon>
        <taxon>Atyidae</taxon>
        <taxon>Halocaridina</taxon>
    </lineage>
</organism>
<protein>
    <submittedName>
        <fullName evidence="2">Uncharacterized protein</fullName>
    </submittedName>
</protein>
<dbReference type="Proteomes" id="UP001381693">
    <property type="component" value="Unassembled WGS sequence"/>
</dbReference>
<dbReference type="AlphaFoldDB" id="A0AAN8XDW8"/>
<feature type="non-terminal residue" evidence="2">
    <location>
        <position position="1"/>
    </location>
</feature>
<keyword evidence="3" id="KW-1185">Reference proteome</keyword>
<evidence type="ECO:0000313" key="3">
    <source>
        <dbReference type="Proteomes" id="UP001381693"/>
    </source>
</evidence>
<feature type="region of interest" description="Disordered" evidence="1">
    <location>
        <begin position="1"/>
        <end position="22"/>
    </location>
</feature>
<evidence type="ECO:0000313" key="2">
    <source>
        <dbReference type="EMBL" id="KAK7078658.1"/>
    </source>
</evidence>
<evidence type="ECO:0000256" key="1">
    <source>
        <dbReference type="SAM" id="MobiDB-lite"/>
    </source>
</evidence>
<gene>
    <name evidence="2" type="ORF">SK128_026985</name>
</gene>
<feature type="region of interest" description="Disordered" evidence="1">
    <location>
        <begin position="35"/>
        <end position="57"/>
    </location>
</feature>
<reference evidence="2 3" key="1">
    <citation type="submission" date="2023-11" db="EMBL/GenBank/DDBJ databases">
        <title>Halocaridina rubra genome assembly.</title>
        <authorList>
            <person name="Smith C."/>
        </authorList>
    </citation>
    <scope>NUCLEOTIDE SEQUENCE [LARGE SCALE GENOMIC DNA]</scope>
    <source>
        <strain evidence="2">EP-1</strain>
        <tissue evidence="2">Whole</tissue>
    </source>
</reference>
<proteinExistence type="predicted"/>
<feature type="non-terminal residue" evidence="2">
    <location>
        <position position="414"/>
    </location>
</feature>
<name>A0AAN8XDW8_HALRR</name>